<organism evidence="1 2">
    <name type="scientific">Catellatospora coxensis</name>
    <dbReference type="NCBI Taxonomy" id="310354"/>
    <lineage>
        <taxon>Bacteria</taxon>
        <taxon>Bacillati</taxon>
        <taxon>Actinomycetota</taxon>
        <taxon>Actinomycetes</taxon>
        <taxon>Micromonosporales</taxon>
        <taxon>Micromonosporaceae</taxon>
        <taxon>Catellatospora</taxon>
    </lineage>
</organism>
<dbReference type="EMBL" id="BONI01000127">
    <property type="protein sequence ID" value="GIG11299.1"/>
    <property type="molecule type" value="Genomic_DNA"/>
</dbReference>
<evidence type="ECO:0000313" key="1">
    <source>
        <dbReference type="EMBL" id="GIG11299.1"/>
    </source>
</evidence>
<comment type="caution">
    <text evidence="1">The sequence shown here is derived from an EMBL/GenBank/DDBJ whole genome shotgun (WGS) entry which is preliminary data.</text>
</comment>
<gene>
    <name evidence="1" type="ORF">Cco03nite_79990</name>
</gene>
<dbReference type="Proteomes" id="UP000630887">
    <property type="component" value="Unassembled WGS sequence"/>
</dbReference>
<evidence type="ECO:0000313" key="2">
    <source>
        <dbReference type="Proteomes" id="UP000630887"/>
    </source>
</evidence>
<dbReference type="AlphaFoldDB" id="A0A8J3PC55"/>
<reference evidence="1 2" key="1">
    <citation type="submission" date="2021-01" db="EMBL/GenBank/DDBJ databases">
        <title>Whole genome shotgun sequence of Catellatospora coxensis NBRC 107359.</title>
        <authorList>
            <person name="Komaki H."/>
            <person name="Tamura T."/>
        </authorList>
    </citation>
    <scope>NUCLEOTIDE SEQUENCE [LARGE SCALE GENOMIC DNA]</scope>
    <source>
        <strain evidence="1 2">NBRC 107359</strain>
    </source>
</reference>
<name>A0A8J3PC55_9ACTN</name>
<protein>
    <submittedName>
        <fullName evidence="1">Uncharacterized protein</fullName>
    </submittedName>
</protein>
<sequence length="224" mass="25140">MRVRVHALPGGTGLRRVVVPDPALRDTYQTLLLWQHTGALTASRADLWRLGALFRFAAVSPHSAVYVPLRRNPRDKHAEYWSNEQGLGDLVIMRRDVALRPAHWTAVRARLGRGPRPGRAALVSVPSPRPPCPEPGWDWREHALAVAEHGNTLFWSGTARALYAAGDDLAWCSGQVSRHVDIRRYGGPALLSQWTGPGWPFGSIDRRDETWECMILAVDPRRQR</sequence>
<keyword evidence="2" id="KW-1185">Reference proteome</keyword>
<accession>A0A8J3PC55</accession>
<proteinExistence type="predicted"/>